<keyword evidence="1" id="KW-0732">Signal</keyword>
<feature type="chain" id="PRO_5019265105" description="DUF3750 domain-containing protein" evidence="1">
    <location>
        <begin position="23"/>
        <end position="163"/>
    </location>
</feature>
<dbReference type="Proteomes" id="UP000288395">
    <property type="component" value="Unassembled WGS sequence"/>
</dbReference>
<evidence type="ECO:0000313" key="2">
    <source>
        <dbReference type="EMBL" id="RUO18947.1"/>
    </source>
</evidence>
<protein>
    <recommendedName>
        <fullName evidence="4">DUF3750 domain-containing protein</fullName>
    </recommendedName>
</protein>
<dbReference type="PROSITE" id="PS51257">
    <property type="entry name" value="PROKAR_LIPOPROTEIN"/>
    <property type="match status" value="1"/>
</dbReference>
<accession>A0A432VRL0</accession>
<proteinExistence type="predicted"/>
<name>A0A432VRL0_9GAMM</name>
<evidence type="ECO:0000256" key="1">
    <source>
        <dbReference type="SAM" id="SignalP"/>
    </source>
</evidence>
<feature type="signal peptide" evidence="1">
    <location>
        <begin position="1"/>
        <end position="22"/>
    </location>
</feature>
<keyword evidence="3" id="KW-1185">Reference proteome</keyword>
<evidence type="ECO:0000313" key="3">
    <source>
        <dbReference type="Proteomes" id="UP000288395"/>
    </source>
</evidence>
<reference evidence="3" key="1">
    <citation type="journal article" date="2018" name="Front. Microbiol.">
        <title>Genome-Based Analysis Reveals the Taxonomy and Diversity of the Family Idiomarinaceae.</title>
        <authorList>
            <person name="Liu Y."/>
            <person name="Lai Q."/>
            <person name="Shao Z."/>
        </authorList>
    </citation>
    <scope>NUCLEOTIDE SEQUENCE [LARGE SCALE GENOMIC DNA]</scope>
    <source>
        <strain evidence="3">GBPy7</strain>
    </source>
</reference>
<evidence type="ECO:0008006" key="4">
    <source>
        <dbReference type="Google" id="ProtNLM"/>
    </source>
</evidence>
<gene>
    <name evidence="2" type="ORF">CWE08_10320</name>
</gene>
<organism evidence="2 3">
    <name type="scientific">Aliidiomarina iranensis</name>
    <dbReference type="NCBI Taxonomy" id="1434071"/>
    <lineage>
        <taxon>Bacteria</taxon>
        <taxon>Pseudomonadati</taxon>
        <taxon>Pseudomonadota</taxon>
        <taxon>Gammaproteobacteria</taxon>
        <taxon>Alteromonadales</taxon>
        <taxon>Idiomarinaceae</taxon>
        <taxon>Aliidiomarina</taxon>
    </lineage>
</organism>
<sequence length="163" mass="18244">MRCINYSLIVLLTMLLSGCALKPTESQWVGACKELLIEHKIWDGSEQASMGTTLLAPSDVESIFWRKQIIGLLPPGTQVRIAHIYQDWNGSWGHFLRIEVEVLEGEFRGLIAEVPSIAPHHPRPRWILAWVSDPDALQFNPELLKECPAPAVHTAGAGKRLFV</sequence>
<comment type="caution">
    <text evidence="2">The sequence shown here is derived from an EMBL/GenBank/DDBJ whole genome shotgun (WGS) entry which is preliminary data.</text>
</comment>
<dbReference type="AlphaFoldDB" id="A0A432VRL0"/>
<dbReference type="EMBL" id="PIPJ01000009">
    <property type="protein sequence ID" value="RUO18947.1"/>
    <property type="molecule type" value="Genomic_DNA"/>
</dbReference>